<evidence type="ECO:0000256" key="1">
    <source>
        <dbReference type="ARBA" id="ARBA00004429"/>
    </source>
</evidence>
<evidence type="ECO:0000256" key="6">
    <source>
        <dbReference type="ARBA" id="ARBA00022989"/>
    </source>
</evidence>
<comment type="similarity">
    <text evidence="8">Belongs to the TsuA/YedE (TC 9.B.102) family.</text>
</comment>
<dbReference type="GO" id="GO:0005886">
    <property type="term" value="C:plasma membrane"/>
    <property type="evidence" value="ECO:0007669"/>
    <property type="project" value="UniProtKB-SubCell"/>
</dbReference>
<evidence type="ECO:0000256" key="2">
    <source>
        <dbReference type="ARBA" id="ARBA00022448"/>
    </source>
</evidence>
<dbReference type="EMBL" id="QKZN01000009">
    <property type="protein sequence ID" value="PZX24664.1"/>
    <property type="molecule type" value="Genomic_DNA"/>
</dbReference>
<feature type="transmembrane region" description="Helical" evidence="9">
    <location>
        <begin position="12"/>
        <end position="32"/>
    </location>
</feature>
<feature type="transmembrane region" description="Helical" evidence="9">
    <location>
        <begin position="121"/>
        <end position="142"/>
    </location>
</feature>
<dbReference type="Proteomes" id="UP000249638">
    <property type="component" value="Unassembled WGS sequence"/>
</dbReference>
<evidence type="ECO:0000256" key="4">
    <source>
        <dbReference type="ARBA" id="ARBA00022519"/>
    </source>
</evidence>
<evidence type="ECO:0000256" key="5">
    <source>
        <dbReference type="ARBA" id="ARBA00022692"/>
    </source>
</evidence>
<keyword evidence="5 9" id="KW-0812">Transmembrane</keyword>
<keyword evidence="4" id="KW-0997">Cell inner membrane</keyword>
<comment type="caution">
    <text evidence="10">The sequence shown here is derived from an EMBL/GenBank/DDBJ whole genome shotgun (WGS) entry which is preliminary data.</text>
</comment>
<evidence type="ECO:0000313" key="10">
    <source>
        <dbReference type="EMBL" id="PZX24664.1"/>
    </source>
</evidence>
<keyword evidence="7 9" id="KW-0472">Membrane</keyword>
<feature type="transmembrane region" description="Helical" evidence="9">
    <location>
        <begin position="52"/>
        <end position="72"/>
    </location>
</feature>
<keyword evidence="11" id="KW-1185">Reference proteome</keyword>
<accession>A0A2W7NTK5</accession>
<sequence length="144" mass="14738">MQIDFQHFTPWLSLAGGLVIGLAAALMILGLGRVAGISGIVGGLLRLPHGDTAWRAAFVIGLLLSPWLATAFDAMPAARIDADWTEVLVAGLLVGVGTRYAGGCTSGHGVCGLSRGSVRSLAATVTFMAAGFLTVLVQRHVLGG</sequence>
<proteinExistence type="inferred from homology"/>
<keyword evidence="2" id="KW-0813">Transport</keyword>
<evidence type="ECO:0000313" key="11">
    <source>
        <dbReference type="Proteomes" id="UP000249638"/>
    </source>
</evidence>
<dbReference type="AlphaFoldDB" id="A0A2W7NTK5"/>
<evidence type="ECO:0000256" key="7">
    <source>
        <dbReference type="ARBA" id="ARBA00023136"/>
    </source>
</evidence>
<feature type="transmembrane region" description="Helical" evidence="9">
    <location>
        <begin position="84"/>
        <end position="101"/>
    </location>
</feature>
<name>A0A2W7NTK5_9BURK</name>
<dbReference type="PANTHER" id="PTHR30574">
    <property type="entry name" value="INNER MEMBRANE PROTEIN YEDE"/>
    <property type="match status" value="1"/>
</dbReference>
<evidence type="ECO:0000256" key="8">
    <source>
        <dbReference type="ARBA" id="ARBA00035655"/>
    </source>
</evidence>
<keyword evidence="3" id="KW-1003">Cell membrane</keyword>
<organism evidence="10 11">
    <name type="scientific">Cupriavidus phytorum</name>
    <dbReference type="NCBI Taxonomy" id="3024399"/>
    <lineage>
        <taxon>Bacteria</taxon>
        <taxon>Pseudomonadati</taxon>
        <taxon>Pseudomonadota</taxon>
        <taxon>Betaproteobacteria</taxon>
        <taxon>Burkholderiales</taxon>
        <taxon>Burkholderiaceae</taxon>
        <taxon>Cupriavidus</taxon>
    </lineage>
</organism>
<protein>
    <submittedName>
        <fullName evidence="10">Uncharacterized protein</fullName>
    </submittedName>
</protein>
<gene>
    <name evidence="10" type="ORF">C7416_10965</name>
</gene>
<dbReference type="PANTHER" id="PTHR30574:SF1">
    <property type="entry name" value="SULPHUR TRANSPORT DOMAIN-CONTAINING PROTEIN"/>
    <property type="match status" value="1"/>
</dbReference>
<dbReference type="InterPro" id="IPR007272">
    <property type="entry name" value="Sulf_transp_TsuA/YedE"/>
</dbReference>
<dbReference type="Pfam" id="PF04143">
    <property type="entry name" value="Sulf_transp"/>
    <property type="match status" value="1"/>
</dbReference>
<comment type="subcellular location">
    <subcellularLocation>
        <location evidence="1">Cell inner membrane</location>
        <topology evidence="1">Multi-pass membrane protein</topology>
    </subcellularLocation>
</comment>
<evidence type="ECO:0000256" key="3">
    <source>
        <dbReference type="ARBA" id="ARBA00022475"/>
    </source>
</evidence>
<keyword evidence="6 9" id="KW-1133">Transmembrane helix</keyword>
<reference evidence="10" key="1">
    <citation type="submission" date="2018-06" db="EMBL/GenBank/DDBJ databases">
        <title>Genomic Encyclopedia of Type Strains, Phase IV (KMG-V): Genome sequencing to study the core and pangenomes of soil and plant-associated prokaryotes.</title>
        <authorList>
            <person name="Whitman W."/>
        </authorList>
    </citation>
    <scope>NUCLEOTIDE SEQUENCE [LARGE SCALE GENOMIC DNA]</scope>
    <source>
        <strain evidence="10">MLR2-44</strain>
    </source>
</reference>
<evidence type="ECO:0000256" key="9">
    <source>
        <dbReference type="SAM" id="Phobius"/>
    </source>
</evidence>